<dbReference type="GeneID" id="77936902"/>
<dbReference type="RefSeq" id="YP_010660892.1">
    <property type="nucleotide sequence ID" value="NC_070882.1"/>
</dbReference>
<dbReference type="KEGG" id="vg:77936902"/>
<evidence type="ECO:0000256" key="1">
    <source>
        <dbReference type="SAM" id="MobiDB-lite"/>
    </source>
</evidence>
<sequence>MSSMYFGVYRDDVMRLARSVVIKFSEIANQINERLKEVGHEADPARPETWKYYQNLAGEYHETDVMMTVRSADTLEIIDFTKENLALHRATAREYIPGSVLYNSLVRQFPEQAGLITGILYPIDIQTAIDSNDGDILYFDPKYVEDNEYSFFHQLQSWVNVFITRWYNPQFNLTDDLYLANFLGHLYTRLPIAIMLIRLRNAKTNEAHSYHVTEYLASHQGLDEFIPYLSLEQRLWLYRNIAFLERNAGKKEIWQRLVKNILTPRGIPLISFTIEQNSSKMPEQHRPTVDMIKHDVNFPVVQEGQETTSVADVLEREDDLARENPLVRFDAEQDITDKMSSDQYSWLRTKVLDSEVIDRSNSSVRSLMSVLLNEWLHLASSDKYRAYVQIPNPKTGEFMTMTVKDAFIVMMYTYAKARDIPTDNIPSLVAYEVLRDKLPTFGELRPAVDKRIIPDRLITAVQDMVTPMGNYISTEQFYLDCVRLHKEYLLQWEMYSFQEHPAGRAYCEQLVKFHYMHRMCKLAPPNTKFEDYFRRASFDILNLNKTEAEQMCMDCINIATGSNLVRVITLGEVQRELLRLMGRLSSYPLQYLRNVSFTDFHILGMVMPRVGDITVDAAGNYICNVAVQNVKAYRTSAGHTYRVVDDSTSPFVDYVYSQQDMFWINPFVEVRDLSYADAHYYIPVNGVNVSNVVIETNNSPNTTGDLDQYQNSTDPNWPKLKE</sequence>
<dbReference type="EMBL" id="MN103543">
    <property type="protein sequence ID" value="QEM41881.1"/>
    <property type="molecule type" value="Genomic_DNA"/>
</dbReference>
<organism evidence="2 3">
    <name type="scientific">Pseudomonas phage vB_PaeM_PS119XW</name>
    <dbReference type="NCBI Taxonomy" id="2601632"/>
    <lineage>
        <taxon>Viruses</taxon>
        <taxon>Duplodnaviria</taxon>
        <taxon>Heunggongvirae</taxon>
        <taxon>Uroviricota</taxon>
        <taxon>Caudoviricetes</taxon>
        <taxon>Chimalliviridae</taxon>
        <taxon>Pawinskivirus</taxon>
        <taxon>Pawinskivirus PS119XW</taxon>
    </lineage>
</organism>
<protein>
    <recommendedName>
        <fullName evidence="4">Virion structural protein</fullName>
    </recommendedName>
</protein>
<evidence type="ECO:0000313" key="3">
    <source>
        <dbReference type="Proteomes" id="UP000322144"/>
    </source>
</evidence>
<dbReference type="Proteomes" id="UP000322144">
    <property type="component" value="Segment"/>
</dbReference>
<accession>A0A5C1K8Q5</accession>
<keyword evidence="3" id="KW-1185">Reference proteome</keyword>
<feature type="compositionally biased region" description="Polar residues" evidence="1">
    <location>
        <begin position="698"/>
        <end position="715"/>
    </location>
</feature>
<evidence type="ECO:0008006" key="4">
    <source>
        <dbReference type="Google" id="ProtNLM"/>
    </source>
</evidence>
<feature type="region of interest" description="Disordered" evidence="1">
    <location>
        <begin position="698"/>
        <end position="722"/>
    </location>
</feature>
<proteinExistence type="predicted"/>
<reference evidence="2 3" key="1">
    <citation type="submission" date="2019-06" db="EMBL/GenBank/DDBJ databases">
        <title>A distant relative of Phikzvirus genus phages from a therapeutic phage collection.</title>
        <authorList>
            <person name="Hejnowicz M.S."/>
            <person name="Dabrowski K."/>
            <person name="Gawor J."/>
            <person name="Weber-Dabrowska B."/>
            <person name="Gromadka R."/>
            <person name="Lobocka M.B."/>
        </authorList>
    </citation>
    <scope>NUCLEOTIDE SEQUENCE [LARGE SCALE GENOMIC DNA]</scope>
</reference>
<evidence type="ECO:0000313" key="2">
    <source>
        <dbReference type="EMBL" id="QEM41881.1"/>
    </source>
</evidence>
<name>A0A5C1K8Q5_9CAUD</name>